<feature type="transmembrane region" description="Helical" evidence="1">
    <location>
        <begin position="109"/>
        <end position="128"/>
    </location>
</feature>
<gene>
    <name evidence="2" type="ORF">OCBIM_22013736mg</name>
</gene>
<feature type="transmembrane region" description="Helical" evidence="1">
    <location>
        <begin position="43"/>
        <end position="62"/>
    </location>
</feature>
<accession>A0A0L8FNP1</accession>
<evidence type="ECO:0000313" key="2">
    <source>
        <dbReference type="EMBL" id="KOF66025.1"/>
    </source>
</evidence>
<sequence length="135" mass="15408">MNFEILFKIIGFILNTFLFTLSKITFLYLLYLHEYESKETWTAAMTLVLAVPEIITLVKLFWSTSFLLHGKLSEWPSLPSFLLGIVCSIMESTALIFFLMIVSPKLHPIILIPLLSSVLCLQIISLYFKQGSVSI</sequence>
<dbReference type="AlphaFoldDB" id="A0A0L8FNP1"/>
<keyword evidence="1" id="KW-0472">Membrane</keyword>
<proteinExistence type="predicted"/>
<reference evidence="2" key="1">
    <citation type="submission" date="2015-07" db="EMBL/GenBank/DDBJ databases">
        <title>MeaNS - Measles Nucleotide Surveillance Program.</title>
        <authorList>
            <person name="Tran T."/>
            <person name="Druce J."/>
        </authorList>
    </citation>
    <scope>NUCLEOTIDE SEQUENCE</scope>
    <source>
        <strain evidence="2">UCB-OBI-ISO-001</strain>
        <tissue evidence="2">Gonad</tissue>
    </source>
</reference>
<evidence type="ECO:0000256" key="1">
    <source>
        <dbReference type="SAM" id="Phobius"/>
    </source>
</evidence>
<organism evidence="2">
    <name type="scientific">Octopus bimaculoides</name>
    <name type="common">California two-spotted octopus</name>
    <dbReference type="NCBI Taxonomy" id="37653"/>
    <lineage>
        <taxon>Eukaryota</taxon>
        <taxon>Metazoa</taxon>
        <taxon>Spiralia</taxon>
        <taxon>Lophotrochozoa</taxon>
        <taxon>Mollusca</taxon>
        <taxon>Cephalopoda</taxon>
        <taxon>Coleoidea</taxon>
        <taxon>Octopodiformes</taxon>
        <taxon>Octopoda</taxon>
        <taxon>Incirrata</taxon>
        <taxon>Octopodidae</taxon>
        <taxon>Octopus</taxon>
    </lineage>
</organism>
<dbReference type="EMBL" id="KQ428629">
    <property type="protein sequence ID" value="KOF66025.1"/>
    <property type="molecule type" value="Genomic_DNA"/>
</dbReference>
<feature type="transmembrane region" description="Helical" evidence="1">
    <location>
        <begin position="6"/>
        <end position="31"/>
    </location>
</feature>
<feature type="transmembrane region" description="Helical" evidence="1">
    <location>
        <begin position="82"/>
        <end position="102"/>
    </location>
</feature>
<protein>
    <submittedName>
        <fullName evidence="2">Uncharacterized protein</fullName>
    </submittedName>
</protein>
<keyword evidence="1" id="KW-0812">Transmembrane</keyword>
<keyword evidence="1" id="KW-1133">Transmembrane helix</keyword>
<name>A0A0L8FNP1_OCTBM</name>